<feature type="domain" description="NACHT LRR and PYD" evidence="7">
    <location>
        <begin position="182"/>
        <end position="292"/>
    </location>
</feature>
<dbReference type="InterPro" id="IPR032675">
    <property type="entry name" value="LRR_dom_sf"/>
</dbReference>
<evidence type="ECO:0000256" key="3">
    <source>
        <dbReference type="ARBA" id="ARBA00022737"/>
    </source>
</evidence>
<evidence type="ECO:0000313" key="9">
    <source>
        <dbReference type="Proteomes" id="UP001501920"/>
    </source>
</evidence>
<dbReference type="Pfam" id="PF17776">
    <property type="entry name" value="NLRC4_HD2"/>
    <property type="match status" value="1"/>
</dbReference>
<dbReference type="GeneTree" id="ENSGT00940000159520"/>
<name>A0A3B4DTA3_PYGNA</name>
<evidence type="ECO:0000256" key="6">
    <source>
        <dbReference type="ARBA" id="ARBA00023233"/>
    </source>
</evidence>
<dbReference type="InterPro" id="IPR050637">
    <property type="entry name" value="NLRP_innate_immun_reg"/>
</dbReference>
<evidence type="ECO:0000256" key="5">
    <source>
        <dbReference type="ARBA" id="ARBA00023198"/>
    </source>
</evidence>
<reference evidence="8 9" key="1">
    <citation type="submission" date="2020-10" db="EMBL/GenBank/DDBJ databases">
        <title>Pygocentrus nattereri (red-bellied piranha) genome, fPygNat1, primary haplotype.</title>
        <authorList>
            <person name="Myers G."/>
            <person name="Meyer A."/>
            <person name="Karagic N."/>
            <person name="Pippel M."/>
            <person name="Winkler S."/>
            <person name="Tracey A."/>
            <person name="Wood J."/>
            <person name="Formenti G."/>
            <person name="Howe K."/>
            <person name="Fedrigo O."/>
            <person name="Jarvis E.D."/>
        </authorList>
    </citation>
    <scope>NUCLEOTIDE SEQUENCE [LARGE SCALE GENOMIC DNA]</scope>
</reference>
<keyword evidence="6" id="KW-1271">Inflammasome</keyword>
<dbReference type="PANTHER" id="PTHR45690:SF19">
    <property type="entry name" value="NACHT, LRR AND PYD DOMAINS-CONTAINING PROTEIN 3"/>
    <property type="match status" value="1"/>
</dbReference>
<keyword evidence="4" id="KW-0832">Ubl conjugation</keyword>
<dbReference type="AlphaFoldDB" id="A0A3B4DTA3"/>
<accession>A0A3B4DTA3</accession>
<evidence type="ECO:0000256" key="2">
    <source>
        <dbReference type="ARBA" id="ARBA00022490"/>
    </source>
</evidence>
<organism evidence="8 9">
    <name type="scientific">Pygocentrus nattereri</name>
    <name type="common">Red-bellied piranha</name>
    <dbReference type="NCBI Taxonomy" id="42514"/>
    <lineage>
        <taxon>Eukaryota</taxon>
        <taxon>Metazoa</taxon>
        <taxon>Chordata</taxon>
        <taxon>Craniata</taxon>
        <taxon>Vertebrata</taxon>
        <taxon>Euteleostomi</taxon>
        <taxon>Actinopterygii</taxon>
        <taxon>Neopterygii</taxon>
        <taxon>Teleostei</taxon>
        <taxon>Ostariophysi</taxon>
        <taxon>Characiformes</taxon>
        <taxon>Characoidei</taxon>
        <taxon>Pygocentrus</taxon>
    </lineage>
</organism>
<dbReference type="Proteomes" id="UP001501920">
    <property type="component" value="Chromosome 19"/>
</dbReference>
<evidence type="ECO:0000256" key="1">
    <source>
        <dbReference type="ARBA" id="ARBA00004110"/>
    </source>
</evidence>
<dbReference type="Ensembl" id="ENSPNAT00000005396.2">
    <property type="protein sequence ID" value="ENSPNAP00000026331.2"/>
    <property type="gene ID" value="ENSPNAG00000011620.2"/>
</dbReference>
<protein>
    <recommendedName>
        <fullName evidence="7">NACHT LRR and PYD domain-containing protein</fullName>
    </recommendedName>
</protein>
<keyword evidence="3" id="KW-0677">Repeat</keyword>
<dbReference type="PANTHER" id="PTHR45690">
    <property type="entry name" value="NACHT, LRR AND PYD DOMAINS-CONTAINING PROTEIN 12"/>
    <property type="match status" value="1"/>
</dbReference>
<dbReference type="SUPFAM" id="SSF52047">
    <property type="entry name" value="RNI-like"/>
    <property type="match status" value="1"/>
</dbReference>
<comment type="subcellular location">
    <subcellularLocation>
        <location evidence="1">Inflammasome</location>
    </subcellularLocation>
</comment>
<keyword evidence="9" id="KW-1185">Reference proteome</keyword>
<keyword evidence="5" id="KW-0395">Inflammatory response</keyword>
<reference evidence="8" key="3">
    <citation type="submission" date="2025-09" db="UniProtKB">
        <authorList>
            <consortium name="Ensembl"/>
        </authorList>
    </citation>
    <scope>IDENTIFICATION</scope>
</reference>
<keyword evidence="2" id="KW-0963">Cytoplasm</keyword>
<evidence type="ECO:0000256" key="4">
    <source>
        <dbReference type="ARBA" id="ARBA00022843"/>
    </source>
</evidence>
<evidence type="ECO:0000259" key="7">
    <source>
        <dbReference type="Pfam" id="PF17776"/>
    </source>
</evidence>
<dbReference type="GO" id="GO:0005737">
    <property type="term" value="C:cytoplasm"/>
    <property type="evidence" value="ECO:0007669"/>
    <property type="project" value="UniProtKB-SubCell"/>
</dbReference>
<dbReference type="Gene3D" id="3.80.10.10">
    <property type="entry name" value="Ribonuclease Inhibitor"/>
    <property type="match status" value="1"/>
</dbReference>
<dbReference type="STRING" id="42514.ENSPNAP00000026331"/>
<sequence length="665" mass="76327">MHVAARSVAAKKLTKLFKHPQRFTEIMGFSENGIQEYFQNFFENDERSRQVYEEVKANGTLYAACSIPVMCWLVCSVFKEKSKMSKRMNKSGFRSTTSVFVDFVFILLEHHCQSLTESQQRDLLKDLGQLAHKGILKGRVLFQRNKVPETILNALHSTSIPFLCTFYYRDRISVKEMFSFMHLSFQEFFAALLYTFLDETEAELKLEKLLSDSLQGGYHLLPIVQFLFGLSNKAVSDLLMKKHQQAVSHATCAQLDKWLYEFVSQNTIRLNAHLSNFALQCLYEVNDKYMVQNAMKIWETNGVEIELSSSNMTDYHAAAHCLQFCRRIRSLDLQTSTVENLKMLEKAVRKSDKLCLCVSHASDNDVADLILAVGDRKDLRRLSVEDGALTDQSVRKIMSALHNHRSVGSVHLSVKTINYTNTEIFMNLLKTNVVSEKLSLCVATKCRNSEENLCSHLELQHNYLDRCRAFSISVEPKKLDSDDALIYSGQTFKSIYFCGSDLTLSAFAWRKFLQITSNLKKGENPEFHKNIDALLSFLPSMPDLQNVNLAAKNLSQKCAAKILSFFYTRPTLEHCLFWFAVDSLKGMGEEDICSLLLSIRNGHYVENLLRLDLKPHVCSFSPRTTQSMESTPVLQEISLRFPFMKGDHVDWEDFLRRLSQLWKSL</sequence>
<evidence type="ECO:0000313" key="8">
    <source>
        <dbReference type="Ensembl" id="ENSPNAP00000026331.2"/>
    </source>
</evidence>
<dbReference type="InterPro" id="IPR041267">
    <property type="entry name" value="NLRP_HD2"/>
</dbReference>
<reference evidence="8" key="2">
    <citation type="submission" date="2025-08" db="UniProtKB">
        <authorList>
            <consortium name="Ensembl"/>
        </authorList>
    </citation>
    <scope>IDENTIFICATION</scope>
</reference>
<proteinExistence type="predicted"/>